<evidence type="ECO:0000313" key="3">
    <source>
        <dbReference type="Proteomes" id="UP000324194"/>
    </source>
</evidence>
<gene>
    <name evidence="2" type="ORF">AQUSIP_11360</name>
</gene>
<dbReference type="AlphaFoldDB" id="A0A5E4PG00"/>
<keyword evidence="3" id="KW-1185">Reference proteome</keyword>
<dbReference type="InterPro" id="IPR005135">
    <property type="entry name" value="Endo/exonuclease/phosphatase"/>
</dbReference>
<dbReference type="Gene3D" id="3.60.10.10">
    <property type="entry name" value="Endonuclease/exonuclease/phosphatase"/>
    <property type="match status" value="1"/>
</dbReference>
<accession>A0A5E4PG00</accession>
<evidence type="ECO:0000259" key="1">
    <source>
        <dbReference type="Pfam" id="PF03372"/>
    </source>
</evidence>
<dbReference type="Pfam" id="PF03372">
    <property type="entry name" value="Exo_endo_phos"/>
    <property type="match status" value="1"/>
</dbReference>
<dbReference type="KEGG" id="asip:AQUSIP_11360"/>
<organism evidence="2 3">
    <name type="scientific">Aquicella siphonis</name>
    <dbReference type="NCBI Taxonomy" id="254247"/>
    <lineage>
        <taxon>Bacteria</taxon>
        <taxon>Pseudomonadati</taxon>
        <taxon>Pseudomonadota</taxon>
        <taxon>Gammaproteobacteria</taxon>
        <taxon>Legionellales</taxon>
        <taxon>Coxiellaceae</taxon>
        <taxon>Aquicella</taxon>
    </lineage>
</organism>
<dbReference type="SUPFAM" id="SSF56219">
    <property type="entry name" value="DNase I-like"/>
    <property type="match status" value="1"/>
</dbReference>
<protein>
    <recommendedName>
        <fullName evidence="1">Endonuclease/exonuclease/phosphatase domain-containing protein</fullName>
    </recommendedName>
</protein>
<dbReference type="EMBL" id="LR699119">
    <property type="protein sequence ID" value="VVC75839.1"/>
    <property type="molecule type" value="Genomic_DNA"/>
</dbReference>
<dbReference type="OrthoDB" id="1201035at2"/>
<dbReference type="RefSeq" id="WP_148339112.1">
    <property type="nucleotide sequence ID" value="NZ_LR699119.1"/>
</dbReference>
<dbReference type="Proteomes" id="UP000324194">
    <property type="component" value="Chromosome 1"/>
</dbReference>
<dbReference type="GO" id="GO:0003824">
    <property type="term" value="F:catalytic activity"/>
    <property type="evidence" value="ECO:0007669"/>
    <property type="project" value="InterPro"/>
</dbReference>
<sequence>MKLITLNIWGGHVRKPLLDFITAHRDIDVFCFQEVYHNAPAKISSEDRAVSLQIFSELQALLPEHKGYFRPVVGNIYGIGTFVKNSFHVLNEGEVSIHDNPVYSGSGPTHSRNMQWLECRINNKPYTILNVHGLWNGMGKSDSPERLSQSRRIRHFMDTIHAPKILCGDFNLKPDTESMKILEQGMTNLIKTHKVASTRTSLYPKTEKFADYILISPEIRSNRFEVLKDEVSDHSPLLLDFA</sequence>
<feature type="domain" description="Endonuclease/exonuclease/phosphatase" evidence="1">
    <location>
        <begin position="4"/>
        <end position="234"/>
    </location>
</feature>
<reference evidence="2 3" key="1">
    <citation type="submission" date="2019-08" db="EMBL/GenBank/DDBJ databases">
        <authorList>
            <person name="Guy L."/>
        </authorList>
    </citation>
    <scope>NUCLEOTIDE SEQUENCE [LARGE SCALE GENOMIC DNA]</scope>
    <source>
        <strain evidence="2 3">SGT-108</strain>
    </source>
</reference>
<proteinExistence type="predicted"/>
<name>A0A5E4PG00_9COXI</name>
<dbReference type="InterPro" id="IPR036691">
    <property type="entry name" value="Endo/exonu/phosph_ase_sf"/>
</dbReference>
<evidence type="ECO:0000313" key="2">
    <source>
        <dbReference type="EMBL" id="VVC75839.1"/>
    </source>
</evidence>